<dbReference type="SUPFAM" id="SSF161111">
    <property type="entry name" value="Cation efflux protein transmembrane domain-like"/>
    <property type="match status" value="1"/>
</dbReference>
<keyword evidence="3 6" id="KW-0812">Transmembrane</keyword>
<accession>A0A2N9JK12</accession>
<dbReference type="RefSeq" id="WP_231935684.1">
    <property type="nucleotide sequence ID" value="NZ_BAAAGO010000001.1"/>
</dbReference>
<name>A0A2N9JK12_9ACTN</name>
<feature type="transmembrane region" description="Helical" evidence="6">
    <location>
        <begin position="14"/>
        <end position="37"/>
    </location>
</feature>
<comment type="subcellular location">
    <subcellularLocation>
        <location evidence="1">Membrane</location>
        <topology evidence="1">Multi-pass membrane protein</topology>
    </subcellularLocation>
</comment>
<feature type="domain" description="Cation efflux protein transmembrane" evidence="7">
    <location>
        <begin position="17"/>
        <end position="224"/>
    </location>
</feature>
<dbReference type="AlphaFoldDB" id="A0A2N9JK12"/>
<dbReference type="InterPro" id="IPR040177">
    <property type="entry name" value="SLC30A9"/>
</dbReference>
<dbReference type="InterPro" id="IPR058533">
    <property type="entry name" value="Cation_efflux_TM"/>
</dbReference>
<evidence type="ECO:0000256" key="1">
    <source>
        <dbReference type="ARBA" id="ARBA00004141"/>
    </source>
</evidence>
<dbReference type="EMBL" id="LT985188">
    <property type="protein sequence ID" value="SPD88360.1"/>
    <property type="molecule type" value="Genomic_DNA"/>
</dbReference>
<dbReference type="GO" id="GO:0016020">
    <property type="term" value="C:membrane"/>
    <property type="evidence" value="ECO:0007669"/>
    <property type="project" value="UniProtKB-SubCell"/>
</dbReference>
<dbReference type="Pfam" id="PF01545">
    <property type="entry name" value="Cation_efflux"/>
    <property type="match status" value="1"/>
</dbReference>
<protein>
    <submittedName>
        <fullName evidence="8">Cation diffusion facilitator family transporter</fullName>
    </submittedName>
</protein>
<keyword evidence="9" id="KW-1185">Reference proteome</keyword>
<reference evidence="8 9" key="1">
    <citation type="submission" date="2018-02" db="EMBL/GenBank/DDBJ databases">
        <authorList>
            <person name="Cohen D.B."/>
            <person name="Kent A.D."/>
        </authorList>
    </citation>
    <scope>NUCLEOTIDE SEQUENCE [LARGE SCALE GENOMIC DNA]</scope>
    <source>
        <strain evidence="8">1</strain>
    </source>
</reference>
<dbReference type="NCBIfam" id="TIGR01297">
    <property type="entry name" value="CDF"/>
    <property type="match status" value="1"/>
</dbReference>
<feature type="transmembrane region" description="Helical" evidence="6">
    <location>
        <begin position="83"/>
        <end position="107"/>
    </location>
</feature>
<organism evidence="8 9">
    <name type="scientific">Micropruina glycogenica</name>
    <dbReference type="NCBI Taxonomy" id="75385"/>
    <lineage>
        <taxon>Bacteria</taxon>
        <taxon>Bacillati</taxon>
        <taxon>Actinomycetota</taxon>
        <taxon>Actinomycetes</taxon>
        <taxon>Propionibacteriales</taxon>
        <taxon>Nocardioidaceae</taxon>
        <taxon>Micropruina</taxon>
    </lineage>
</organism>
<evidence type="ECO:0000313" key="8">
    <source>
        <dbReference type="EMBL" id="SPD88360.1"/>
    </source>
</evidence>
<dbReference type="InterPro" id="IPR027469">
    <property type="entry name" value="Cation_efflux_TMD_sf"/>
</dbReference>
<proteinExistence type="predicted"/>
<dbReference type="InterPro" id="IPR002524">
    <property type="entry name" value="Cation_efflux"/>
</dbReference>
<evidence type="ECO:0000259" key="7">
    <source>
        <dbReference type="Pfam" id="PF01545"/>
    </source>
</evidence>
<evidence type="ECO:0000256" key="2">
    <source>
        <dbReference type="ARBA" id="ARBA00022448"/>
    </source>
</evidence>
<dbReference type="Gene3D" id="1.20.1510.10">
    <property type="entry name" value="Cation efflux protein transmembrane domain"/>
    <property type="match status" value="1"/>
</dbReference>
<sequence length="327" mass="35136">MGESDTKKKGGESLLTVVIAFAANLLIGIAKTVAAVFTGSASMVAEASHSWADAGNEVFLLIAERRSDRPRDANHPFGHGREAYVWSMFAAFGLFAVGAAVSIWHGIQQLTAEDEGGDYLIGYIVLALAFVLEGISFTQALRQATGDASRLGIRPLEYIGLTSNPTLRAVFVEDFAALIGLLIAALGMALHQATGNAIYDAIGSILVGILLAVIAIFLIRRNREFLVGQVVRPSVRNSVLAKLLDIPEIDAVTFLHLEFVGAERVFLIASVDLVGDPDERDLARQHQAIEDRLEGHPMIERALLTLPAPGAKPLLPDATVRDPRWPA</sequence>
<keyword evidence="2" id="KW-0813">Transport</keyword>
<evidence type="ECO:0000256" key="5">
    <source>
        <dbReference type="ARBA" id="ARBA00023136"/>
    </source>
</evidence>
<feature type="transmembrane region" description="Helical" evidence="6">
    <location>
        <begin position="170"/>
        <end position="191"/>
    </location>
</feature>
<dbReference type="GO" id="GO:0006829">
    <property type="term" value="P:zinc ion transport"/>
    <property type="evidence" value="ECO:0007669"/>
    <property type="project" value="InterPro"/>
</dbReference>
<evidence type="ECO:0000256" key="4">
    <source>
        <dbReference type="ARBA" id="ARBA00022989"/>
    </source>
</evidence>
<dbReference type="PANTHER" id="PTHR13414:SF9">
    <property type="entry name" value="PROTON-COUPLED ZINC ANTIPORTER SLC30A9, MITOCHONDRIAL"/>
    <property type="match status" value="1"/>
</dbReference>
<dbReference type="GO" id="GO:0008324">
    <property type="term" value="F:monoatomic cation transmembrane transporter activity"/>
    <property type="evidence" value="ECO:0007669"/>
    <property type="project" value="InterPro"/>
</dbReference>
<keyword evidence="5 6" id="KW-0472">Membrane</keyword>
<keyword evidence="4 6" id="KW-1133">Transmembrane helix</keyword>
<evidence type="ECO:0000256" key="3">
    <source>
        <dbReference type="ARBA" id="ARBA00022692"/>
    </source>
</evidence>
<feature type="transmembrane region" description="Helical" evidence="6">
    <location>
        <begin position="119"/>
        <end position="141"/>
    </location>
</feature>
<evidence type="ECO:0000313" key="9">
    <source>
        <dbReference type="Proteomes" id="UP000238164"/>
    </source>
</evidence>
<evidence type="ECO:0000256" key="6">
    <source>
        <dbReference type="SAM" id="Phobius"/>
    </source>
</evidence>
<feature type="transmembrane region" description="Helical" evidence="6">
    <location>
        <begin position="197"/>
        <end position="219"/>
    </location>
</feature>
<dbReference type="PANTHER" id="PTHR13414">
    <property type="entry name" value="HUEL-CATION TRANSPORTER"/>
    <property type="match status" value="1"/>
</dbReference>
<dbReference type="KEGG" id="mgg:MPLG2_3330"/>
<gene>
    <name evidence="8" type="ORF">MPLG2_3330</name>
</gene>
<dbReference type="Proteomes" id="UP000238164">
    <property type="component" value="Chromosome 1"/>
</dbReference>